<reference evidence="2 3" key="1">
    <citation type="submission" date="2014-04" db="EMBL/GenBank/DDBJ databases">
        <title>Evolutionary Origins and Diversification of the Mycorrhizal Mutualists.</title>
        <authorList>
            <consortium name="DOE Joint Genome Institute"/>
            <consortium name="Mycorrhizal Genomics Consortium"/>
            <person name="Kohler A."/>
            <person name="Kuo A."/>
            <person name="Nagy L.G."/>
            <person name="Floudas D."/>
            <person name="Copeland A."/>
            <person name="Barry K.W."/>
            <person name="Cichocki N."/>
            <person name="Veneault-Fourrey C."/>
            <person name="LaButti K."/>
            <person name="Lindquist E.A."/>
            <person name="Lipzen A."/>
            <person name="Lundell T."/>
            <person name="Morin E."/>
            <person name="Murat C."/>
            <person name="Riley R."/>
            <person name="Ohm R."/>
            <person name="Sun H."/>
            <person name="Tunlid A."/>
            <person name="Henrissat B."/>
            <person name="Grigoriev I.V."/>
            <person name="Hibbett D.S."/>
            <person name="Martin F."/>
        </authorList>
    </citation>
    <scope>NUCLEOTIDE SEQUENCE [LARGE SCALE GENOMIC DNA]</scope>
    <source>
        <strain evidence="2 3">FD-317 M1</strain>
    </source>
</reference>
<proteinExistence type="predicted"/>
<dbReference type="AlphaFoldDB" id="A0A0D0CNE3"/>
<feature type="compositionally biased region" description="Basic residues" evidence="1">
    <location>
        <begin position="42"/>
        <end position="64"/>
    </location>
</feature>
<accession>A0A0D0CNE3</accession>
<name>A0A0D0CNE3_9AGAR</name>
<gene>
    <name evidence="2" type="ORF">GYMLUDRAFT_61822</name>
</gene>
<evidence type="ECO:0000313" key="3">
    <source>
        <dbReference type="Proteomes" id="UP000053593"/>
    </source>
</evidence>
<evidence type="ECO:0000256" key="1">
    <source>
        <dbReference type="SAM" id="MobiDB-lite"/>
    </source>
</evidence>
<feature type="region of interest" description="Disordered" evidence="1">
    <location>
        <begin position="86"/>
        <end position="109"/>
    </location>
</feature>
<sequence length="131" mass="14645">MISDQELNIEAQKAALEQWNSIHHAKVHQSKHDIPPVEGAHMPKHHKSKNGSKKLKTHKVKHAHAISDIGSERDINEKLNDIAKPMSSHHSKQLKQVLEGCTPTPPSHRGDRLCTQLADQLPHDSILVQAL</sequence>
<evidence type="ECO:0000313" key="2">
    <source>
        <dbReference type="EMBL" id="KIK56788.1"/>
    </source>
</evidence>
<dbReference type="EMBL" id="KN834795">
    <property type="protein sequence ID" value="KIK56788.1"/>
    <property type="molecule type" value="Genomic_DNA"/>
</dbReference>
<feature type="region of interest" description="Disordered" evidence="1">
    <location>
        <begin position="29"/>
        <end position="72"/>
    </location>
</feature>
<organism evidence="2 3">
    <name type="scientific">Collybiopsis luxurians FD-317 M1</name>
    <dbReference type="NCBI Taxonomy" id="944289"/>
    <lineage>
        <taxon>Eukaryota</taxon>
        <taxon>Fungi</taxon>
        <taxon>Dikarya</taxon>
        <taxon>Basidiomycota</taxon>
        <taxon>Agaricomycotina</taxon>
        <taxon>Agaricomycetes</taxon>
        <taxon>Agaricomycetidae</taxon>
        <taxon>Agaricales</taxon>
        <taxon>Marasmiineae</taxon>
        <taxon>Omphalotaceae</taxon>
        <taxon>Collybiopsis</taxon>
        <taxon>Collybiopsis luxurians</taxon>
    </lineage>
</organism>
<dbReference type="HOGENOM" id="CLU_1927864_0_0_1"/>
<protein>
    <submittedName>
        <fullName evidence="2">Uncharacterized protein</fullName>
    </submittedName>
</protein>
<dbReference type="Proteomes" id="UP000053593">
    <property type="component" value="Unassembled WGS sequence"/>
</dbReference>
<keyword evidence="3" id="KW-1185">Reference proteome</keyword>